<keyword evidence="2 6" id="KW-0812">Transmembrane</keyword>
<dbReference type="PANTHER" id="PTHR23502">
    <property type="entry name" value="MAJOR FACILITATOR SUPERFAMILY"/>
    <property type="match status" value="1"/>
</dbReference>
<evidence type="ECO:0000256" key="6">
    <source>
        <dbReference type="SAM" id="Phobius"/>
    </source>
</evidence>
<dbReference type="PROSITE" id="PS50850">
    <property type="entry name" value="MFS"/>
    <property type="match status" value="1"/>
</dbReference>
<evidence type="ECO:0000313" key="9">
    <source>
        <dbReference type="Proteomes" id="UP000054302"/>
    </source>
</evidence>
<keyword evidence="9" id="KW-1185">Reference proteome</keyword>
<dbReference type="OMA" id="WYLEPDI"/>
<reference evidence="8 9" key="1">
    <citation type="submission" date="2015-01" db="EMBL/GenBank/DDBJ databases">
        <title>The Genome Sequence of Exophiala mesophila CBS40295.</title>
        <authorList>
            <consortium name="The Broad Institute Genomics Platform"/>
            <person name="Cuomo C."/>
            <person name="de Hoog S."/>
            <person name="Gorbushina A."/>
            <person name="Stielow B."/>
            <person name="Teixiera M."/>
            <person name="Abouelleil A."/>
            <person name="Chapman S.B."/>
            <person name="Priest M."/>
            <person name="Young S.K."/>
            <person name="Wortman J."/>
            <person name="Nusbaum C."/>
            <person name="Birren B."/>
        </authorList>
    </citation>
    <scope>NUCLEOTIDE SEQUENCE [LARGE SCALE GENOMIC DNA]</scope>
    <source>
        <strain evidence="8 9">CBS 40295</strain>
    </source>
</reference>
<feature type="transmembrane region" description="Helical" evidence="6">
    <location>
        <begin position="501"/>
        <end position="528"/>
    </location>
</feature>
<proteinExistence type="predicted"/>
<feature type="transmembrane region" description="Helical" evidence="6">
    <location>
        <begin position="199"/>
        <end position="217"/>
    </location>
</feature>
<dbReference type="Gene3D" id="1.20.1250.20">
    <property type="entry name" value="MFS general substrate transporter like domains"/>
    <property type="match status" value="1"/>
</dbReference>
<dbReference type="PANTHER" id="PTHR23502:SF23">
    <property type="entry name" value="FLUCONAZOLE RESISTANCE PROTEIN 1"/>
    <property type="match status" value="1"/>
</dbReference>
<feature type="transmembrane region" description="Helical" evidence="6">
    <location>
        <begin position="412"/>
        <end position="429"/>
    </location>
</feature>
<protein>
    <recommendedName>
        <fullName evidence="7">Major facilitator superfamily (MFS) profile domain-containing protein</fullName>
    </recommendedName>
</protein>
<dbReference type="InterPro" id="IPR036259">
    <property type="entry name" value="MFS_trans_sf"/>
</dbReference>
<dbReference type="GeneID" id="27318006"/>
<dbReference type="Pfam" id="PF07690">
    <property type="entry name" value="MFS_1"/>
    <property type="match status" value="1"/>
</dbReference>
<dbReference type="VEuPathDB" id="FungiDB:PV10_00161"/>
<dbReference type="GO" id="GO:1990961">
    <property type="term" value="P:xenobiotic detoxification by transmembrane export across the plasma membrane"/>
    <property type="evidence" value="ECO:0007669"/>
    <property type="project" value="TreeGrafter"/>
</dbReference>
<evidence type="ECO:0000256" key="3">
    <source>
        <dbReference type="ARBA" id="ARBA00022989"/>
    </source>
</evidence>
<dbReference type="AlphaFoldDB" id="A0A0D2ABH0"/>
<keyword evidence="4 6" id="KW-0472">Membrane</keyword>
<organism evidence="8 9">
    <name type="scientific">Exophiala mesophila</name>
    <name type="common">Black yeast-like fungus</name>
    <dbReference type="NCBI Taxonomy" id="212818"/>
    <lineage>
        <taxon>Eukaryota</taxon>
        <taxon>Fungi</taxon>
        <taxon>Dikarya</taxon>
        <taxon>Ascomycota</taxon>
        <taxon>Pezizomycotina</taxon>
        <taxon>Eurotiomycetes</taxon>
        <taxon>Chaetothyriomycetidae</taxon>
        <taxon>Chaetothyriales</taxon>
        <taxon>Herpotrichiellaceae</taxon>
        <taxon>Exophiala</taxon>
    </lineage>
</organism>
<feature type="domain" description="Major facilitator superfamily (MFS) profile" evidence="7">
    <location>
        <begin position="163"/>
        <end position="604"/>
    </location>
</feature>
<keyword evidence="3 6" id="KW-1133">Transmembrane helix</keyword>
<gene>
    <name evidence="8" type="ORF">PV10_00161</name>
</gene>
<accession>A0A0D2ABH0</accession>
<evidence type="ECO:0000256" key="1">
    <source>
        <dbReference type="ARBA" id="ARBA00004141"/>
    </source>
</evidence>
<name>A0A0D2ABH0_EXOME</name>
<feature type="transmembrane region" description="Helical" evidence="6">
    <location>
        <begin position="476"/>
        <end position="495"/>
    </location>
</feature>
<feature type="transmembrane region" description="Helical" evidence="6">
    <location>
        <begin position="288"/>
        <end position="307"/>
    </location>
</feature>
<feature type="transmembrane region" description="Helical" evidence="6">
    <location>
        <begin position="435"/>
        <end position="460"/>
    </location>
</feature>
<dbReference type="GO" id="GO:0005886">
    <property type="term" value="C:plasma membrane"/>
    <property type="evidence" value="ECO:0007669"/>
    <property type="project" value="TreeGrafter"/>
</dbReference>
<feature type="transmembrane region" description="Helical" evidence="6">
    <location>
        <begin position="229"/>
        <end position="249"/>
    </location>
</feature>
<dbReference type="InterPro" id="IPR011701">
    <property type="entry name" value="MFS"/>
</dbReference>
<dbReference type="STRING" id="212818.A0A0D2ABH0"/>
<feature type="transmembrane region" description="Helical" evidence="6">
    <location>
        <begin position="319"/>
        <end position="339"/>
    </location>
</feature>
<dbReference type="CDD" id="cd17323">
    <property type="entry name" value="MFS_Tpo1_MDR_like"/>
    <property type="match status" value="1"/>
</dbReference>
<dbReference type="GO" id="GO:0015244">
    <property type="term" value="F:fluconazole transmembrane transporter activity"/>
    <property type="evidence" value="ECO:0007669"/>
    <property type="project" value="TreeGrafter"/>
</dbReference>
<evidence type="ECO:0000313" key="8">
    <source>
        <dbReference type="EMBL" id="KIV96278.1"/>
    </source>
</evidence>
<dbReference type="HOGENOM" id="CLU_008455_11_1_1"/>
<dbReference type="OrthoDB" id="3357846at2759"/>
<dbReference type="RefSeq" id="XP_016227852.1">
    <property type="nucleotide sequence ID" value="XM_016364203.1"/>
</dbReference>
<feature type="region of interest" description="Disordered" evidence="5">
    <location>
        <begin position="47"/>
        <end position="70"/>
    </location>
</feature>
<evidence type="ECO:0000256" key="2">
    <source>
        <dbReference type="ARBA" id="ARBA00022692"/>
    </source>
</evidence>
<sequence length="604" mass="66804">MADLLRDAPFGQLVRLITRNGFLAYPDERPGFQDDWNQIVSNVAEKKPAASGATANTPQDAGVADATPPDKEDLEADLRLSIIPTARSSDGSVRISTRTITREATRPFSRERLEVEQQEAAQRQESSIIIPQTTEEGLILVTWYTTDDPENPQNWSSRKKVFVATILCVYTFAVYAASAIYISAIPQIMEKFVVGQTKASLGLAIYVLGYGLGPMIFSPLSEVPAIGRNLPYIITFGFFVILCVPTALANSYGSLIALRFLTGFVGSPALATGGATMSDMYGLLKLPYAMTAWVSAAFSGPALGPLLSGFSVVVKGWRWALWEVLWMSAPVFVVMFLLMPETNADNILYRRAQRLRKLTGNDNLRSQGEINQRNTTVSKMIIEQLWLPTEIAIKDPAIFFTNLYTSLIYARYYSFFEAFPIVYIGIYGFNLGQLALIFLCITVGTVLGIAIYCAYVYWYLEPDIKKHGLRAQEHRLVPALVAVFLLPVGLFWYGWTQRASIHWFVGLPGLTLFPLGSFVLFQCIFMYLPLSYPQYSASLFAANDLCRSALAAGAVLFGHPLYVNLGVPKGISVLGGLTVAGVIGIWAIWYYGADLRARSRFAQK</sequence>
<evidence type="ECO:0000256" key="4">
    <source>
        <dbReference type="ARBA" id="ARBA00023136"/>
    </source>
</evidence>
<feature type="transmembrane region" description="Helical" evidence="6">
    <location>
        <begin position="571"/>
        <end position="591"/>
    </location>
</feature>
<evidence type="ECO:0000256" key="5">
    <source>
        <dbReference type="SAM" id="MobiDB-lite"/>
    </source>
</evidence>
<dbReference type="FunFam" id="1.20.1250.20:FF:000011">
    <property type="entry name" value="MFS multidrug transporter, putative"/>
    <property type="match status" value="1"/>
</dbReference>
<comment type="subcellular location">
    <subcellularLocation>
        <location evidence="1">Membrane</location>
        <topology evidence="1">Multi-pass membrane protein</topology>
    </subcellularLocation>
</comment>
<feature type="transmembrane region" description="Helical" evidence="6">
    <location>
        <begin position="255"/>
        <end position="276"/>
    </location>
</feature>
<dbReference type="InterPro" id="IPR020846">
    <property type="entry name" value="MFS_dom"/>
</dbReference>
<evidence type="ECO:0000259" key="7">
    <source>
        <dbReference type="PROSITE" id="PS50850"/>
    </source>
</evidence>
<dbReference type="SUPFAM" id="SSF103473">
    <property type="entry name" value="MFS general substrate transporter"/>
    <property type="match status" value="1"/>
</dbReference>
<dbReference type="EMBL" id="KN847520">
    <property type="protein sequence ID" value="KIV96278.1"/>
    <property type="molecule type" value="Genomic_DNA"/>
</dbReference>
<feature type="transmembrane region" description="Helical" evidence="6">
    <location>
        <begin position="161"/>
        <end position="184"/>
    </location>
</feature>
<dbReference type="Proteomes" id="UP000054302">
    <property type="component" value="Unassembled WGS sequence"/>
</dbReference>